<evidence type="ECO:0000256" key="3">
    <source>
        <dbReference type="ARBA" id="ARBA00022842"/>
    </source>
</evidence>
<evidence type="ECO:0000256" key="4">
    <source>
        <dbReference type="PIRSR" id="PIRSR600760-2"/>
    </source>
</evidence>
<evidence type="ECO:0000256" key="1">
    <source>
        <dbReference type="ARBA" id="ARBA00022723"/>
    </source>
</evidence>
<feature type="binding site" evidence="4">
    <location>
        <position position="89"/>
    </location>
    <ligand>
        <name>Mg(2+)</name>
        <dbReference type="ChEBI" id="CHEBI:18420"/>
        <label>1</label>
        <note>catalytic</note>
    </ligand>
</feature>
<feature type="binding site" evidence="4">
    <location>
        <position position="66"/>
    </location>
    <ligand>
        <name>Mg(2+)</name>
        <dbReference type="ChEBI" id="CHEBI:18420"/>
        <label>1</label>
        <note>catalytic</note>
    </ligand>
</feature>
<evidence type="ECO:0000256" key="2">
    <source>
        <dbReference type="ARBA" id="ARBA00022801"/>
    </source>
</evidence>
<dbReference type="Pfam" id="PF00459">
    <property type="entry name" value="Inositol_P"/>
    <property type="match status" value="1"/>
</dbReference>
<dbReference type="InterPro" id="IPR020583">
    <property type="entry name" value="Inositol_monoP_metal-BS"/>
</dbReference>
<proteinExistence type="predicted"/>
<keyword evidence="3 4" id="KW-0460">Magnesium</keyword>
<dbReference type="GeneID" id="41841845"/>
<organism evidence="5 6">
    <name type="scientific">Dermacoccus nishinomiyaensis</name>
    <dbReference type="NCBI Taxonomy" id="1274"/>
    <lineage>
        <taxon>Bacteria</taxon>
        <taxon>Bacillati</taxon>
        <taxon>Actinomycetota</taxon>
        <taxon>Actinomycetes</taxon>
        <taxon>Micrococcales</taxon>
        <taxon>Dermacoccaceae</taxon>
        <taxon>Dermacoccus</taxon>
    </lineage>
</organism>
<dbReference type="PANTHER" id="PTHR20854">
    <property type="entry name" value="INOSITOL MONOPHOSPHATASE"/>
    <property type="match status" value="1"/>
</dbReference>
<dbReference type="AlphaFoldDB" id="A0A075JH96"/>
<accession>A0A075JH96</accession>
<dbReference type="Gene3D" id="3.40.190.80">
    <property type="match status" value="1"/>
</dbReference>
<reference evidence="5 6" key="1">
    <citation type="submission" date="2014-07" db="EMBL/GenBank/DDBJ databases">
        <title>Genome Sequencing of Dermacoccus nishinomiyaensis.</title>
        <authorList>
            <person name="Hong K.W."/>
            <person name="Chan K.G."/>
        </authorList>
    </citation>
    <scope>NUCLEOTIDE SEQUENCE [LARGE SCALE GENOMIC DNA]</scope>
    <source>
        <strain evidence="5 6">M25</strain>
    </source>
</reference>
<dbReference type="GO" id="GO:0046872">
    <property type="term" value="F:metal ion binding"/>
    <property type="evidence" value="ECO:0007669"/>
    <property type="project" value="UniProtKB-KW"/>
</dbReference>
<dbReference type="OrthoDB" id="9772456at2"/>
<dbReference type="RefSeq" id="WP_038569424.1">
    <property type="nucleotide sequence ID" value="NZ_CP008889.1"/>
</dbReference>
<keyword evidence="6" id="KW-1185">Reference proteome</keyword>
<feature type="binding site" evidence="4">
    <location>
        <position position="205"/>
    </location>
    <ligand>
        <name>Mg(2+)</name>
        <dbReference type="ChEBI" id="CHEBI:18420"/>
        <label>1</label>
        <note>catalytic</note>
    </ligand>
</feature>
<dbReference type="eggNOG" id="COG0483">
    <property type="taxonomic scope" value="Bacteria"/>
</dbReference>
<dbReference type="Proteomes" id="UP000027986">
    <property type="component" value="Chromosome"/>
</dbReference>
<dbReference type="HOGENOM" id="CLU_044118_6_0_11"/>
<gene>
    <name evidence="5" type="ORF">HX89_12250</name>
</gene>
<name>A0A075JH96_9MICO</name>
<keyword evidence="2" id="KW-0378">Hydrolase</keyword>
<keyword evidence="1 4" id="KW-0479">Metal-binding</keyword>
<feature type="binding site" evidence="4">
    <location>
        <position position="92"/>
    </location>
    <ligand>
        <name>Mg(2+)</name>
        <dbReference type="ChEBI" id="CHEBI:18420"/>
        <label>1</label>
        <note>catalytic</note>
    </ligand>
</feature>
<dbReference type="InterPro" id="IPR000760">
    <property type="entry name" value="Inositol_monophosphatase-like"/>
</dbReference>
<dbReference type="KEGG" id="dni:HX89_12250"/>
<sequence>MDTQAVLTLLQQAAETYINPRFEALASHEVTEKNPGDLVTVADREAEVFITAELQKAYPDALIVGEEAVAADPSILDRIESADHWFTVDPVDGTKNFVHGSPNHGVMVAEMRGGDIVRSWMWQPQLGHAYVAEKGNGAFLDGVRIEPHVVGDAPKGVTSRQTRVGESLDGLPPLGLSWVCCAVDYPQIASGGADYILYVTTKPWDHAPGALFIREAGGVSAYADGSPYDPRYELTPKPLLVTADTALHERLRPFV</sequence>
<dbReference type="EMBL" id="CP008889">
    <property type="protein sequence ID" value="AIF41576.1"/>
    <property type="molecule type" value="Genomic_DNA"/>
</dbReference>
<dbReference type="PROSITE" id="PS00629">
    <property type="entry name" value="IMP_1"/>
    <property type="match status" value="1"/>
</dbReference>
<dbReference type="GO" id="GO:0008934">
    <property type="term" value="F:inositol monophosphate 1-phosphatase activity"/>
    <property type="evidence" value="ECO:0007669"/>
    <property type="project" value="TreeGrafter"/>
</dbReference>
<dbReference type="PANTHER" id="PTHR20854:SF4">
    <property type="entry name" value="INOSITOL-1-MONOPHOSPHATASE-RELATED"/>
    <property type="match status" value="1"/>
</dbReference>
<dbReference type="GO" id="GO:0006020">
    <property type="term" value="P:inositol metabolic process"/>
    <property type="evidence" value="ECO:0007669"/>
    <property type="project" value="TreeGrafter"/>
</dbReference>
<dbReference type="Gene3D" id="3.30.540.10">
    <property type="entry name" value="Fructose-1,6-Bisphosphatase, subunit A, domain 1"/>
    <property type="match status" value="1"/>
</dbReference>
<evidence type="ECO:0000313" key="6">
    <source>
        <dbReference type="Proteomes" id="UP000027986"/>
    </source>
</evidence>
<evidence type="ECO:0000313" key="5">
    <source>
        <dbReference type="EMBL" id="AIF41576.1"/>
    </source>
</evidence>
<dbReference type="SUPFAM" id="SSF56655">
    <property type="entry name" value="Carbohydrate phosphatase"/>
    <property type="match status" value="1"/>
</dbReference>
<comment type="cofactor">
    <cofactor evidence="4">
        <name>Mg(2+)</name>
        <dbReference type="ChEBI" id="CHEBI:18420"/>
    </cofactor>
</comment>
<dbReference type="PRINTS" id="PR00377">
    <property type="entry name" value="IMPHPHTASES"/>
</dbReference>
<protein>
    <submittedName>
        <fullName evidence="5">Inositol monophosphatase</fullName>
    </submittedName>
</protein>
<dbReference type="GO" id="GO:0007165">
    <property type="term" value="P:signal transduction"/>
    <property type="evidence" value="ECO:0007669"/>
    <property type="project" value="TreeGrafter"/>
</dbReference>